<keyword evidence="3 9" id="KW-0808">Transferase</keyword>
<keyword evidence="4" id="KW-0812">Transmembrane</keyword>
<dbReference type="Pfam" id="PF03567">
    <property type="entry name" value="Sulfotransfer_2"/>
    <property type="match status" value="1"/>
</dbReference>
<evidence type="ECO:0000313" key="12">
    <source>
        <dbReference type="EMBL" id="CAG5110394.1"/>
    </source>
</evidence>
<feature type="domain" description="Large ribosomal subunit protein uL11 C-terminal" evidence="11">
    <location>
        <begin position="223"/>
        <end position="266"/>
    </location>
</feature>
<keyword evidence="9" id="KW-0735">Signal-anchor</keyword>
<dbReference type="EMBL" id="OU015567">
    <property type="protein sequence ID" value="CAG5110394.1"/>
    <property type="molecule type" value="Genomic_DNA"/>
</dbReference>
<evidence type="ECO:0000256" key="4">
    <source>
        <dbReference type="ARBA" id="ARBA00022692"/>
    </source>
</evidence>
<evidence type="ECO:0000256" key="1">
    <source>
        <dbReference type="ARBA" id="ARBA00004323"/>
    </source>
</evidence>
<dbReference type="InterPro" id="IPR018011">
    <property type="entry name" value="Carb_sulfotrans_8-10"/>
</dbReference>
<protein>
    <recommendedName>
        <fullName evidence="9">Carbohydrate sulfotransferase</fullName>
        <ecNumber evidence="9">2.8.2.-</ecNumber>
    </recommendedName>
</protein>
<sequence length="276" mass="32337">MEETAQRNPFARVYSAYHDKMRAMPKWIKAFQKYFVAIQPFQPYFGTIPEGMRTSFESFLEFIATNRGEAGHNAHWRSIFSLCSACAMDFNHITHLENSKEEIPSLLRELGLYGKIHIDGQYTWDEKTHGKLKNRRDTESTERPPDELHWQNVPRKTAIEIYRHYYLDFVLFGYSTKDVMKYISASRKGMPRPPRSMRQLSRQNLRRMKEVFLETETDFIFKHIGSITLDDNINCARIMRSRSGARDLSGTIREILRTAQSVGYTVDGSDHHDLIK</sequence>
<dbReference type="Proteomes" id="UP001158576">
    <property type="component" value="Chromosome 2"/>
</dbReference>
<feature type="region of interest" description="Disordered" evidence="10">
    <location>
        <begin position="129"/>
        <end position="148"/>
    </location>
</feature>
<dbReference type="SUPFAM" id="SSF46906">
    <property type="entry name" value="Ribosomal protein L11, C-terminal domain"/>
    <property type="match status" value="1"/>
</dbReference>
<reference evidence="12 13" key="1">
    <citation type="submission" date="2021-04" db="EMBL/GenBank/DDBJ databases">
        <authorList>
            <person name="Bliznina A."/>
        </authorList>
    </citation>
    <scope>NUCLEOTIDE SEQUENCE [LARGE SCALE GENOMIC DNA]</scope>
</reference>
<evidence type="ECO:0000259" key="11">
    <source>
        <dbReference type="Pfam" id="PF00298"/>
    </source>
</evidence>
<organism evidence="12 13">
    <name type="scientific">Oikopleura dioica</name>
    <name type="common">Tunicate</name>
    <dbReference type="NCBI Taxonomy" id="34765"/>
    <lineage>
        <taxon>Eukaryota</taxon>
        <taxon>Metazoa</taxon>
        <taxon>Chordata</taxon>
        <taxon>Tunicata</taxon>
        <taxon>Appendicularia</taxon>
        <taxon>Copelata</taxon>
        <taxon>Oikopleuridae</taxon>
        <taxon>Oikopleura</taxon>
    </lineage>
</organism>
<dbReference type="Pfam" id="PF00298">
    <property type="entry name" value="Ribosomal_L11"/>
    <property type="match status" value="1"/>
</dbReference>
<evidence type="ECO:0000256" key="3">
    <source>
        <dbReference type="ARBA" id="ARBA00022679"/>
    </source>
</evidence>
<name>A0ABN7T515_OIKDI</name>
<keyword evidence="8 9" id="KW-0325">Glycoprotein</keyword>
<accession>A0ABN7T515</accession>
<keyword evidence="13" id="KW-1185">Reference proteome</keyword>
<evidence type="ECO:0000256" key="7">
    <source>
        <dbReference type="ARBA" id="ARBA00023136"/>
    </source>
</evidence>
<gene>
    <name evidence="12" type="ORF">OKIOD_LOCUS13568</name>
</gene>
<evidence type="ECO:0000256" key="8">
    <source>
        <dbReference type="ARBA" id="ARBA00023180"/>
    </source>
</evidence>
<evidence type="ECO:0000256" key="6">
    <source>
        <dbReference type="ARBA" id="ARBA00023034"/>
    </source>
</evidence>
<keyword evidence="7" id="KW-0472">Membrane</keyword>
<evidence type="ECO:0000256" key="5">
    <source>
        <dbReference type="ARBA" id="ARBA00022989"/>
    </source>
</evidence>
<evidence type="ECO:0000256" key="10">
    <source>
        <dbReference type="SAM" id="MobiDB-lite"/>
    </source>
</evidence>
<proteinExistence type="inferred from homology"/>
<keyword evidence="6 9" id="KW-0333">Golgi apparatus</keyword>
<dbReference type="InterPro" id="IPR020783">
    <property type="entry name" value="Ribosomal_uL11_C"/>
</dbReference>
<evidence type="ECO:0000256" key="9">
    <source>
        <dbReference type="RuleBase" id="RU364020"/>
    </source>
</evidence>
<comment type="similarity">
    <text evidence="2 9">Belongs to the sulfotransferase 2 family.</text>
</comment>
<dbReference type="EC" id="2.8.2.-" evidence="9"/>
<dbReference type="InterPro" id="IPR005331">
    <property type="entry name" value="Sulfotransferase"/>
</dbReference>
<comment type="subcellular location">
    <subcellularLocation>
        <location evidence="1 9">Golgi apparatus membrane</location>
        <topology evidence="1 9">Single-pass type II membrane protein</topology>
    </subcellularLocation>
</comment>
<dbReference type="Gene3D" id="1.10.10.250">
    <property type="entry name" value="Ribosomal protein L11, C-terminal domain"/>
    <property type="match status" value="1"/>
</dbReference>
<dbReference type="PANTHER" id="PTHR12137">
    <property type="entry name" value="CARBOHYDRATE SULFOTRANSFERASE"/>
    <property type="match status" value="1"/>
</dbReference>
<dbReference type="InterPro" id="IPR036769">
    <property type="entry name" value="Ribosomal_uL11_C_sf"/>
</dbReference>
<keyword evidence="5" id="KW-1133">Transmembrane helix</keyword>
<dbReference type="PANTHER" id="PTHR12137:SF54">
    <property type="entry name" value="CARBOHYDRATE SULFOTRANSFERASE"/>
    <property type="match status" value="1"/>
</dbReference>
<keyword evidence="9" id="KW-0119">Carbohydrate metabolism</keyword>
<evidence type="ECO:0000313" key="13">
    <source>
        <dbReference type="Proteomes" id="UP001158576"/>
    </source>
</evidence>
<evidence type="ECO:0000256" key="2">
    <source>
        <dbReference type="ARBA" id="ARBA00006339"/>
    </source>
</evidence>